<feature type="compositionally biased region" description="Polar residues" evidence="1">
    <location>
        <begin position="386"/>
        <end position="415"/>
    </location>
</feature>
<dbReference type="EMBL" id="LAVV01006497">
    <property type="protein sequence ID" value="KNZ59615.1"/>
    <property type="molecule type" value="Genomic_DNA"/>
</dbReference>
<sequence>MAKCGVQCTQHNKSKQKRNNQMDNTQQPSSQPENTPQQDQNEQRWWIKQVLWPPFPTQNNSKPHHVSILMQNNNGPCSLLAITNVLLLRGSILLPGPSTRTSISFSTLLKLLSDYLIHQELEPAQLESALSAIPITQTGLDLNPRFASIDGFRPSDAPQGLDLFSAVRIPLVHGWIADSQDFDTWDVIVGKCGDYDKALELVVIGEELLAKQLQNPQIELTQEEKNLLKEALLARKFLDCTSTQLSYPGLFQLATGVATDSLVTLLRNSHLSVLYRRPILPVRLPPPASPPLPPPPDQTDPDYDHQTALEVHAVSQQLMAEERANSNLQEELEEEDDPNLPKLFTLVTDLAFLNEPQIVWESLEDVEGGLSEFYDWKLAKSRLKPLSTQPYPPNRTSLQPPHSNVPSQTSSSCQNTDADLAYQLQEEEYRQAAVRRADQRPPSQPTLPIAPGTIPLPAPLSTASSPPQINPVTALSPAKKKKKDCVIV</sequence>
<evidence type="ECO:0000256" key="1">
    <source>
        <dbReference type="SAM" id="MobiDB-lite"/>
    </source>
</evidence>
<keyword evidence="4" id="KW-1185">Reference proteome</keyword>
<dbReference type="GO" id="GO:0071944">
    <property type="term" value="C:cell periphery"/>
    <property type="evidence" value="ECO:0007669"/>
    <property type="project" value="TreeGrafter"/>
</dbReference>
<gene>
    <name evidence="3" type="ORF">VP01_1694g5</name>
</gene>
<organism evidence="3 4">
    <name type="scientific">Puccinia sorghi</name>
    <dbReference type="NCBI Taxonomy" id="27349"/>
    <lineage>
        <taxon>Eukaryota</taxon>
        <taxon>Fungi</taxon>
        <taxon>Dikarya</taxon>
        <taxon>Basidiomycota</taxon>
        <taxon>Pucciniomycotina</taxon>
        <taxon>Pucciniomycetes</taxon>
        <taxon>Pucciniales</taxon>
        <taxon>Pucciniaceae</taxon>
        <taxon>Puccinia</taxon>
    </lineage>
</organism>
<dbReference type="PANTHER" id="PTHR18063">
    <property type="entry name" value="NF-E2 INDUCIBLE PROTEIN"/>
    <property type="match status" value="1"/>
</dbReference>
<feature type="region of interest" description="Disordered" evidence="1">
    <location>
        <begin position="1"/>
        <end position="40"/>
    </location>
</feature>
<protein>
    <recommendedName>
        <fullName evidence="2">MINDY deubiquitinase domain-containing protein</fullName>
    </recommendedName>
</protein>
<dbReference type="GO" id="GO:0004843">
    <property type="term" value="F:cysteine-type deubiquitinase activity"/>
    <property type="evidence" value="ECO:0007669"/>
    <property type="project" value="InterPro"/>
</dbReference>
<evidence type="ECO:0000313" key="4">
    <source>
        <dbReference type="Proteomes" id="UP000037035"/>
    </source>
</evidence>
<dbReference type="InterPro" id="IPR033979">
    <property type="entry name" value="MINDY_domain"/>
</dbReference>
<dbReference type="Pfam" id="PF04424">
    <property type="entry name" value="MINDY_DUB"/>
    <property type="match status" value="1"/>
</dbReference>
<feature type="region of interest" description="Disordered" evidence="1">
    <location>
        <begin position="385"/>
        <end position="415"/>
    </location>
</feature>
<feature type="region of interest" description="Disordered" evidence="1">
    <location>
        <begin position="432"/>
        <end position="488"/>
    </location>
</feature>
<accession>A0A0L6VHM7</accession>
<comment type="caution">
    <text evidence="3">The sequence shown here is derived from an EMBL/GenBank/DDBJ whole genome shotgun (WGS) entry which is preliminary data.</text>
</comment>
<dbReference type="OrthoDB" id="10261212at2759"/>
<feature type="domain" description="MINDY deubiquitinase" evidence="2">
    <location>
        <begin position="44"/>
        <end position="376"/>
    </location>
</feature>
<dbReference type="GO" id="GO:1990380">
    <property type="term" value="F:K48-linked deubiquitinase activity"/>
    <property type="evidence" value="ECO:0007669"/>
    <property type="project" value="InterPro"/>
</dbReference>
<dbReference type="AlphaFoldDB" id="A0A0L6VHM7"/>
<feature type="compositionally biased region" description="Polar residues" evidence="1">
    <location>
        <begin position="19"/>
        <end position="40"/>
    </location>
</feature>
<feature type="compositionally biased region" description="Basic residues" evidence="1">
    <location>
        <begin position="478"/>
        <end position="488"/>
    </location>
</feature>
<dbReference type="GO" id="GO:0005829">
    <property type="term" value="C:cytosol"/>
    <property type="evidence" value="ECO:0007669"/>
    <property type="project" value="TreeGrafter"/>
</dbReference>
<name>A0A0L6VHM7_9BASI</name>
<dbReference type="STRING" id="27349.A0A0L6VHM7"/>
<dbReference type="GO" id="GO:0016807">
    <property type="term" value="F:cysteine-type carboxypeptidase activity"/>
    <property type="evidence" value="ECO:0007669"/>
    <property type="project" value="TreeGrafter"/>
</dbReference>
<dbReference type="PANTHER" id="PTHR18063:SF6">
    <property type="entry name" value="UBIQUITIN CARBOXYL-TERMINAL HYDROLASE"/>
    <property type="match status" value="1"/>
</dbReference>
<dbReference type="InterPro" id="IPR007518">
    <property type="entry name" value="MINDY"/>
</dbReference>
<evidence type="ECO:0000259" key="2">
    <source>
        <dbReference type="Pfam" id="PF04424"/>
    </source>
</evidence>
<evidence type="ECO:0000313" key="3">
    <source>
        <dbReference type="EMBL" id="KNZ59615.1"/>
    </source>
</evidence>
<proteinExistence type="predicted"/>
<dbReference type="VEuPathDB" id="FungiDB:VP01_1694g5"/>
<dbReference type="GO" id="GO:0071108">
    <property type="term" value="P:protein K48-linked deubiquitination"/>
    <property type="evidence" value="ECO:0007669"/>
    <property type="project" value="TreeGrafter"/>
</dbReference>
<reference evidence="3 4" key="1">
    <citation type="submission" date="2015-08" db="EMBL/GenBank/DDBJ databases">
        <title>Next Generation Sequencing and Analysis of the Genome of Puccinia sorghi L Schw, the Causal Agent of Maize Common Rust.</title>
        <authorList>
            <person name="Rochi L."/>
            <person name="Burguener G."/>
            <person name="Darino M."/>
            <person name="Turjanski A."/>
            <person name="Kreff E."/>
            <person name="Dieguez M.J."/>
            <person name="Sacco F."/>
        </authorList>
    </citation>
    <scope>NUCLEOTIDE SEQUENCE [LARGE SCALE GENOMIC DNA]</scope>
    <source>
        <strain evidence="3 4">RO10H11247</strain>
    </source>
</reference>
<dbReference type="Proteomes" id="UP000037035">
    <property type="component" value="Unassembled WGS sequence"/>
</dbReference>